<evidence type="ECO:0000313" key="1">
    <source>
        <dbReference type="EMBL" id="GAA4492288.1"/>
    </source>
</evidence>
<reference evidence="2" key="1">
    <citation type="journal article" date="2019" name="Int. J. Syst. Evol. Microbiol.">
        <title>The Global Catalogue of Microorganisms (GCM) 10K type strain sequencing project: providing services to taxonomists for standard genome sequencing and annotation.</title>
        <authorList>
            <consortium name="The Broad Institute Genomics Platform"/>
            <consortium name="The Broad Institute Genome Sequencing Center for Infectious Disease"/>
            <person name="Wu L."/>
            <person name="Ma J."/>
        </authorList>
    </citation>
    <scope>NUCLEOTIDE SEQUENCE [LARGE SCALE GENOMIC DNA]</scope>
    <source>
        <strain evidence="2">JCM 17933</strain>
    </source>
</reference>
<comment type="caution">
    <text evidence="1">The sequence shown here is derived from an EMBL/GenBank/DDBJ whole genome shotgun (WGS) entry which is preliminary data.</text>
</comment>
<proteinExistence type="predicted"/>
<accession>A0ABP8PS33</accession>
<gene>
    <name evidence="1" type="ORF">GCM10023191_028020</name>
</gene>
<keyword evidence="2" id="KW-1185">Reference proteome</keyword>
<dbReference type="Proteomes" id="UP001500503">
    <property type="component" value="Unassembled WGS sequence"/>
</dbReference>
<name>A0ABP8PS33_9ACTN</name>
<organism evidence="1 2">
    <name type="scientific">Actinoallomurus oryzae</name>
    <dbReference type="NCBI Taxonomy" id="502180"/>
    <lineage>
        <taxon>Bacteria</taxon>
        <taxon>Bacillati</taxon>
        <taxon>Actinomycetota</taxon>
        <taxon>Actinomycetes</taxon>
        <taxon>Streptosporangiales</taxon>
        <taxon>Thermomonosporaceae</taxon>
        <taxon>Actinoallomurus</taxon>
    </lineage>
</organism>
<sequence length="46" mass="5060">MLVMPTFAGAHEIAALRARPSWAGVIGFRTRFPGGESVEEFQVRGR</sequence>
<protein>
    <submittedName>
        <fullName evidence="1">Uncharacterized protein</fullName>
    </submittedName>
</protein>
<dbReference type="EMBL" id="BAABHF010000017">
    <property type="protein sequence ID" value="GAA4492288.1"/>
    <property type="molecule type" value="Genomic_DNA"/>
</dbReference>
<evidence type="ECO:0000313" key="2">
    <source>
        <dbReference type="Proteomes" id="UP001500503"/>
    </source>
</evidence>